<protein>
    <recommendedName>
        <fullName evidence="2">DUF7087 domain-containing protein</fullName>
    </recommendedName>
</protein>
<dbReference type="PANTHER" id="PTHR36940">
    <property type="entry name" value="PROTEIN CBG20338"/>
    <property type="match status" value="1"/>
</dbReference>
<dbReference type="InterPro" id="IPR055514">
    <property type="entry name" value="DUF7087"/>
</dbReference>
<feature type="domain" description="DUF7087" evidence="2">
    <location>
        <begin position="8"/>
        <end position="140"/>
    </location>
</feature>
<dbReference type="PANTHER" id="PTHR36940:SF1">
    <property type="entry name" value="DUF3278 DOMAIN-CONTAINING PROTEIN"/>
    <property type="match status" value="1"/>
</dbReference>
<evidence type="ECO:0000259" key="2">
    <source>
        <dbReference type="Pfam" id="PF23346"/>
    </source>
</evidence>
<sequence length="146" mass="16008">MASQKTIDYSFGNTVNQLRIAQLVALGLQGVTLFMESDRIGLFGFFLPFIFIIGNLFLSGKRWYNEIDGRYDAQQLVNVSDPALKAQYAIALFGGLVLAIITHFSTPTFTSGFASFMYHIADYGAIATAIGCAGLECFEGLRGKLR</sequence>
<dbReference type="Proteomes" id="UP000887577">
    <property type="component" value="Unplaced"/>
</dbReference>
<feature type="transmembrane region" description="Helical" evidence="1">
    <location>
        <begin position="40"/>
        <end position="58"/>
    </location>
</feature>
<organism evidence="3 4">
    <name type="scientific">Panagrolaimus superbus</name>
    <dbReference type="NCBI Taxonomy" id="310955"/>
    <lineage>
        <taxon>Eukaryota</taxon>
        <taxon>Metazoa</taxon>
        <taxon>Ecdysozoa</taxon>
        <taxon>Nematoda</taxon>
        <taxon>Chromadorea</taxon>
        <taxon>Rhabditida</taxon>
        <taxon>Tylenchina</taxon>
        <taxon>Panagrolaimomorpha</taxon>
        <taxon>Panagrolaimoidea</taxon>
        <taxon>Panagrolaimidae</taxon>
        <taxon>Panagrolaimus</taxon>
    </lineage>
</organism>
<keyword evidence="3" id="KW-1185">Reference proteome</keyword>
<accession>A0A914YXA7</accession>
<dbReference type="AlphaFoldDB" id="A0A914YXA7"/>
<dbReference type="Pfam" id="PF23346">
    <property type="entry name" value="DUF7087"/>
    <property type="match status" value="1"/>
</dbReference>
<evidence type="ECO:0000313" key="4">
    <source>
        <dbReference type="WBParaSite" id="PSU_v2.g4283.t1"/>
    </source>
</evidence>
<evidence type="ECO:0000313" key="3">
    <source>
        <dbReference type="Proteomes" id="UP000887577"/>
    </source>
</evidence>
<evidence type="ECO:0000256" key="1">
    <source>
        <dbReference type="SAM" id="Phobius"/>
    </source>
</evidence>
<feature type="transmembrane region" description="Helical" evidence="1">
    <location>
        <begin position="116"/>
        <end position="138"/>
    </location>
</feature>
<keyword evidence="1" id="KW-0812">Transmembrane</keyword>
<proteinExistence type="predicted"/>
<keyword evidence="1" id="KW-1133">Transmembrane helix</keyword>
<dbReference type="WBParaSite" id="PSU_v2.g4283.t1">
    <property type="protein sequence ID" value="PSU_v2.g4283.t1"/>
    <property type="gene ID" value="PSU_v2.g4283"/>
</dbReference>
<reference evidence="4" key="1">
    <citation type="submission" date="2022-11" db="UniProtKB">
        <authorList>
            <consortium name="WormBaseParasite"/>
        </authorList>
    </citation>
    <scope>IDENTIFICATION</scope>
</reference>
<feature type="transmembrane region" description="Helical" evidence="1">
    <location>
        <begin position="86"/>
        <end position="104"/>
    </location>
</feature>
<keyword evidence="1" id="KW-0472">Membrane</keyword>
<name>A0A914YXA7_9BILA</name>